<dbReference type="AlphaFoldDB" id="A0A853EQE8"/>
<evidence type="ECO:0000313" key="3">
    <source>
        <dbReference type="Proteomes" id="UP000561011"/>
    </source>
</evidence>
<keyword evidence="1" id="KW-0175">Coiled coil</keyword>
<accession>A0A853EQE8</accession>
<gene>
    <name evidence="2" type="ORF">HZZ10_04605</name>
</gene>
<dbReference type="Proteomes" id="UP000561011">
    <property type="component" value="Unassembled WGS sequence"/>
</dbReference>
<organism evidence="2 3">
    <name type="scientific">Sanguibacter inulinus</name>
    <dbReference type="NCBI Taxonomy" id="60922"/>
    <lineage>
        <taxon>Bacteria</taxon>
        <taxon>Bacillati</taxon>
        <taxon>Actinomycetota</taxon>
        <taxon>Actinomycetes</taxon>
        <taxon>Micrococcales</taxon>
        <taxon>Sanguibacteraceae</taxon>
        <taxon>Sanguibacter</taxon>
    </lineage>
</organism>
<proteinExistence type="predicted"/>
<protein>
    <submittedName>
        <fullName evidence="2">HicB family toxin-antitoxin system</fullName>
    </submittedName>
</protein>
<dbReference type="RefSeq" id="WP_179912597.1">
    <property type="nucleotide sequence ID" value="NZ_JACBYE010000007.1"/>
</dbReference>
<name>A0A853EQE8_9MICO</name>
<evidence type="ECO:0000313" key="2">
    <source>
        <dbReference type="EMBL" id="NYS92809.1"/>
    </source>
</evidence>
<keyword evidence="3" id="KW-1185">Reference proteome</keyword>
<evidence type="ECO:0000256" key="1">
    <source>
        <dbReference type="SAM" id="Coils"/>
    </source>
</evidence>
<comment type="caution">
    <text evidence="2">The sequence shown here is derived from an EMBL/GenBank/DDBJ whole genome shotgun (WGS) entry which is preliminary data.</text>
</comment>
<feature type="coiled-coil region" evidence="1">
    <location>
        <begin position="74"/>
        <end position="108"/>
    </location>
</feature>
<dbReference type="EMBL" id="JACBYE010000007">
    <property type="protein sequence ID" value="NYS92809.1"/>
    <property type="molecule type" value="Genomic_DNA"/>
</dbReference>
<sequence length="133" mass="14547">MSTGTTNNSLHVIANVSRDGRWWMVEVPGIGLTQARRLAEVESMARGLVAVVRDVSEDDVQVTVHYQPVDGVDVAAELEAIEDARRLAAEYEQRVRQQTRALALALAERHVPQRDIGAVLGVSGQRAHQLLSA</sequence>
<reference evidence="2 3" key="1">
    <citation type="submission" date="2020-07" db="EMBL/GenBank/DDBJ databases">
        <title>MOT database genomes.</title>
        <authorList>
            <person name="Joseph S."/>
            <person name="Aduse-Opoku J."/>
            <person name="Hashim A."/>
            <person name="Wade W."/>
            <person name="Curtis M."/>
        </authorList>
    </citation>
    <scope>NUCLEOTIDE SEQUENCE [LARGE SCALE GENOMIC DNA]</scope>
    <source>
        <strain evidence="2 3">DSM 100099</strain>
    </source>
</reference>